<feature type="transmembrane region" description="Helical" evidence="9">
    <location>
        <begin position="205"/>
        <end position="225"/>
    </location>
</feature>
<dbReference type="SMART" id="SM00382">
    <property type="entry name" value="AAA"/>
    <property type="match status" value="1"/>
</dbReference>
<dbReference type="InterPro" id="IPR017871">
    <property type="entry name" value="ABC_transporter-like_CS"/>
</dbReference>
<feature type="transmembrane region" description="Helical" evidence="9">
    <location>
        <begin position="104"/>
        <end position="121"/>
    </location>
</feature>
<evidence type="ECO:0000256" key="5">
    <source>
        <dbReference type="ARBA" id="ARBA00022741"/>
    </source>
</evidence>
<dbReference type="PANTHER" id="PTHR24223:SF448">
    <property type="entry name" value="FI20146P1-RELATED"/>
    <property type="match status" value="1"/>
</dbReference>
<dbReference type="GO" id="GO:0140359">
    <property type="term" value="F:ABC-type transporter activity"/>
    <property type="evidence" value="ECO:0007669"/>
    <property type="project" value="InterPro"/>
</dbReference>
<dbReference type="CDD" id="cd03250">
    <property type="entry name" value="ABCC_MRP_domain1"/>
    <property type="match status" value="1"/>
</dbReference>
<dbReference type="PANTHER" id="PTHR24223">
    <property type="entry name" value="ATP-BINDING CASSETTE SUB-FAMILY C"/>
    <property type="match status" value="1"/>
</dbReference>
<gene>
    <name evidence="12" type="ORF">BDFB_010223</name>
</gene>
<feature type="non-terminal residue" evidence="12">
    <location>
        <position position="1"/>
    </location>
</feature>
<name>A0A482V6M7_ASBVE</name>
<evidence type="ECO:0000259" key="11">
    <source>
        <dbReference type="PROSITE" id="PS50929"/>
    </source>
</evidence>
<dbReference type="GO" id="GO:0005524">
    <property type="term" value="F:ATP binding"/>
    <property type="evidence" value="ECO:0007669"/>
    <property type="project" value="UniProtKB-KW"/>
</dbReference>
<dbReference type="InterPro" id="IPR044726">
    <property type="entry name" value="ABCC_6TM_D2"/>
</dbReference>
<dbReference type="STRING" id="1661398.A0A482V6M7"/>
<keyword evidence="4" id="KW-0677">Repeat</keyword>
<dbReference type="PROSITE" id="PS00211">
    <property type="entry name" value="ABC_TRANSPORTER_1"/>
    <property type="match status" value="1"/>
</dbReference>
<protein>
    <submittedName>
        <fullName evidence="12">ABC tran domain containing protein</fullName>
    </submittedName>
</protein>
<feature type="transmembrane region" description="Helical" evidence="9">
    <location>
        <begin position="292"/>
        <end position="314"/>
    </location>
</feature>
<dbReference type="InterPro" id="IPR003439">
    <property type="entry name" value="ABC_transporter-like_ATP-bd"/>
</dbReference>
<reference evidence="12 13" key="1">
    <citation type="submission" date="2017-03" db="EMBL/GenBank/DDBJ databases">
        <title>Genome of the blue death feigning beetle - Asbolus verrucosus.</title>
        <authorList>
            <person name="Rider S.D."/>
        </authorList>
    </citation>
    <scope>NUCLEOTIDE SEQUENCE [LARGE SCALE GENOMIC DNA]</scope>
    <source>
        <strain evidence="12">Butters</strain>
        <tissue evidence="12">Head and leg muscle</tissue>
    </source>
</reference>
<dbReference type="AlphaFoldDB" id="A0A482V6M7"/>
<evidence type="ECO:0000259" key="10">
    <source>
        <dbReference type="PROSITE" id="PS50893"/>
    </source>
</evidence>
<feature type="transmembrane region" description="Helical" evidence="9">
    <location>
        <begin position="320"/>
        <end position="339"/>
    </location>
</feature>
<dbReference type="CDD" id="cd18580">
    <property type="entry name" value="ABC_6TM_ABCC_D2"/>
    <property type="match status" value="1"/>
</dbReference>
<feature type="transmembrane region" description="Helical" evidence="9">
    <location>
        <begin position="911"/>
        <end position="934"/>
    </location>
</feature>
<feature type="domain" description="ABC transmembrane type-1" evidence="11">
    <location>
        <begin position="661"/>
        <end position="942"/>
    </location>
</feature>
<dbReference type="SUPFAM" id="SSF90123">
    <property type="entry name" value="ABC transporter transmembrane region"/>
    <property type="match status" value="2"/>
</dbReference>
<accession>A0A482V6M7</accession>
<feature type="transmembrane region" description="Helical" evidence="9">
    <location>
        <begin position="799"/>
        <end position="818"/>
    </location>
</feature>
<dbReference type="SUPFAM" id="SSF52540">
    <property type="entry name" value="P-loop containing nucleoside triphosphate hydrolases"/>
    <property type="match status" value="2"/>
</dbReference>
<dbReference type="InterPro" id="IPR003593">
    <property type="entry name" value="AAA+_ATPase"/>
</dbReference>
<evidence type="ECO:0000313" key="13">
    <source>
        <dbReference type="Proteomes" id="UP000292052"/>
    </source>
</evidence>
<feature type="transmembrane region" description="Helical" evidence="9">
    <location>
        <begin position="63"/>
        <end position="84"/>
    </location>
</feature>
<dbReference type="Pfam" id="PF00664">
    <property type="entry name" value="ABC_membrane"/>
    <property type="match status" value="2"/>
</dbReference>
<keyword evidence="2" id="KW-0813">Transport</keyword>
<dbReference type="InterPro" id="IPR044746">
    <property type="entry name" value="ABCC_6TM_D1"/>
</dbReference>
<feature type="transmembrane region" description="Helical" evidence="9">
    <location>
        <begin position="177"/>
        <end position="199"/>
    </location>
</feature>
<dbReference type="PROSITE" id="PS50929">
    <property type="entry name" value="ABC_TM1F"/>
    <property type="match status" value="2"/>
</dbReference>
<dbReference type="PROSITE" id="PS50893">
    <property type="entry name" value="ABC_TRANSPORTER_2"/>
    <property type="match status" value="1"/>
</dbReference>
<dbReference type="InterPro" id="IPR027417">
    <property type="entry name" value="P-loop_NTPase"/>
</dbReference>
<evidence type="ECO:0000256" key="4">
    <source>
        <dbReference type="ARBA" id="ARBA00022737"/>
    </source>
</evidence>
<evidence type="ECO:0000256" key="7">
    <source>
        <dbReference type="ARBA" id="ARBA00022989"/>
    </source>
</evidence>
<dbReference type="EMBL" id="QDEB01134748">
    <property type="protein sequence ID" value="RZB38697.1"/>
    <property type="molecule type" value="Genomic_DNA"/>
</dbReference>
<evidence type="ECO:0000256" key="6">
    <source>
        <dbReference type="ARBA" id="ARBA00022840"/>
    </source>
</evidence>
<feature type="transmembrane region" description="Helical" evidence="9">
    <location>
        <begin position="885"/>
        <end position="905"/>
    </location>
</feature>
<dbReference type="FunFam" id="1.20.1560.10:FF:000026">
    <property type="entry name" value="Multidrug resistance-associated protein lethal(2)03659"/>
    <property type="match status" value="1"/>
</dbReference>
<sequence>WELPILVKGYKKVFTEDDLSAPLKQHEAKKIGDKAEKLWQEEENFCENPSLCRVLVKLFGLEFMIYGLILSLGEFSFITLHPFFLKKLLDYYTPNQVEINKRQAYLYATGILLVALSKSLIMHPCRLHFSVFGMKVRIACSSLIYRRLLRLKHNSFQKITLGQIMNFLSNDVARFDFVFSHLHHMWICLIQVFGVAYYLDVFLDHAATAGLAIIVICLLLQVYFFKKASLIRMQVALKSDFRIRLMNDVICGIKIIKMYTWEKPFAKIIEAARRAEIDQVKKATYLRIVNSAFRLVVTRVSLFLSILIAALTNVPLTPQYVFVMVSVYEILKISVILLSKAVVDISDAKTSIERIQKFLITESKKQKIAKKIRRSNKVGCILKLNKELRVKVTAIHVKNVSFKWDKSLSADALRDISFDAVAGELIGVIGAAGSGKSTLLQLILKEIEPMKGNLEVEGLLSYASQEPWIFSASVRQNILFGQNLDKEKYQKVIEVCALEHDLSLFPYGDRTLVGERGVMLSGGQKARIGLARAVYRDADFYLLDDPLSAVDAHVASKIFNECILGYLRSKCVILVTHQVQFLKAVKKIYTLDKGKVITGGNLRRTIALEKCEGSSKTKAKVTLKKYDLPVEVKEHRSSGDTTKKVYLNYCRASGNWFYTCAGLFLFILNQFIGSATDYFVAFWVNVEQHQVEINDKIKSNCLYIYTALVMLFLLVSFVTIWIFVKYCMNASTNLHNEMLVKVNHANMTFFHNHSSGRILNRFSKDVGIVDEVIPLMLTDTIIYCLMLVGTMLLVSVLNYWLIIPAIVMLVIFYSYGLLFQPSYKNVKRTEGITRSPVFSHLAASIQGLVTIRAFNAQEILKEEFDRYQDHHTSAFYLLLSLHATLGYWVDITCVIYTGFVIFSFFHLENEIHVVIIGLAIVQSTALIGTMQFGIKTWSDLDTQMTSVERILEYVQLTPEANDGTDTPPESWPNEGNITFHSVTMYYSPEGPSVLQEISFRISAGEKIGIVGRTGAGKTSIISALFRLFSFEGEIVIDGINIKTIPLEHLRSKISIITQE</sequence>
<proteinExistence type="predicted"/>
<dbReference type="FunFam" id="1.20.1560.10:FF:000014">
    <property type="entry name" value="Multidrug resistance-associated protein member 4"/>
    <property type="match status" value="1"/>
</dbReference>
<dbReference type="CDD" id="cd18579">
    <property type="entry name" value="ABC_6TM_ABCC_D1"/>
    <property type="match status" value="1"/>
</dbReference>
<dbReference type="Gene3D" id="3.40.50.300">
    <property type="entry name" value="P-loop containing nucleotide triphosphate hydrolases"/>
    <property type="match status" value="2"/>
</dbReference>
<comment type="caution">
    <text evidence="12">The sequence shown here is derived from an EMBL/GenBank/DDBJ whole genome shotgun (WGS) entry which is preliminary data.</text>
</comment>
<dbReference type="InterPro" id="IPR011527">
    <property type="entry name" value="ABC1_TM_dom"/>
</dbReference>
<dbReference type="Proteomes" id="UP000292052">
    <property type="component" value="Unassembled WGS sequence"/>
</dbReference>
<keyword evidence="3 9" id="KW-0812">Transmembrane</keyword>
<feature type="transmembrane region" description="Helical" evidence="9">
    <location>
        <begin position="656"/>
        <end position="682"/>
    </location>
</feature>
<feature type="transmembrane region" description="Helical" evidence="9">
    <location>
        <begin position="702"/>
        <end position="724"/>
    </location>
</feature>
<dbReference type="GO" id="GO:0016887">
    <property type="term" value="F:ATP hydrolysis activity"/>
    <property type="evidence" value="ECO:0007669"/>
    <property type="project" value="InterPro"/>
</dbReference>
<feature type="transmembrane region" description="Helical" evidence="9">
    <location>
        <begin position="772"/>
        <end position="793"/>
    </location>
</feature>
<dbReference type="OrthoDB" id="6500128at2759"/>
<keyword evidence="7 9" id="KW-1133">Transmembrane helix</keyword>
<feature type="non-terminal residue" evidence="12">
    <location>
        <position position="1059"/>
    </location>
</feature>
<keyword evidence="8 9" id="KW-0472">Membrane</keyword>
<evidence type="ECO:0000256" key="1">
    <source>
        <dbReference type="ARBA" id="ARBA00004141"/>
    </source>
</evidence>
<keyword evidence="5" id="KW-0547">Nucleotide-binding</keyword>
<dbReference type="Gene3D" id="1.20.1560.10">
    <property type="entry name" value="ABC transporter type 1, transmembrane domain"/>
    <property type="match status" value="2"/>
</dbReference>
<dbReference type="GO" id="GO:0016020">
    <property type="term" value="C:membrane"/>
    <property type="evidence" value="ECO:0007669"/>
    <property type="project" value="UniProtKB-SubCell"/>
</dbReference>
<keyword evidence="6" id="KW-0067">ATP-binding</keyword>
<dbReference type="Pfam" id="PF00005">
    <property type="entry name" value="ABC_tran"/>
    <property type="match status" value="2"/>
</dbReference>
<dbReference type="InterPro" id="IPR036640">
    <property type="entry name" value="ABC1_TM_sf"/>
</dbReference>
<evidence type="ECO:0000256" key="8">
    <source>
        <dbReference type="ARBA" id="ARBA00023136"/>
    </source>
</evidence>
<keyword evidence="13" id="KW-1185">Reference proteome</keyword>
<dbReference type="FunFam" id="3.40.50.300:FF:000973">
    <property type="entry name" value="Multidrug resistance-associated protein 4"/>
    <property type="match status" value="1"/>
</dbReference>
<feature type="domain" description="ABC transporter" evidence="10">
    <location>
        <begin position="395"/>
        <end position="618"/>
    </location>
</feature>
<evidence type="ECO:0000313" key="12">
    <source>
        <dbReference type="EMBL" id="RZB38697.1"/>
    </source>
</evidence>
<feature type="domain" description="ABC transmembrane type-1" evidence="11">
    <location>
        <begin position="67"/>
        <end position="347"/>
    </location>
</feature>
<organism evidence="12 13">
    <name type="scientific">Asbolus verrucosus</name>
    <name type="common">Desert ironclad beetle</name>
    <dbReference type="NCBI Taxonomy" id="1661398"/>
    <lineage>
        <taxon>Eukaryota</taxon>
        <taxon>Metazoa</taxon>
        <taxon>Ecdysozoa</taxon>
        <taxon>Arthropoda</taxon>
        <taxon>Hexapoda</taxon>
        <taxon>Insecta</taxon>
        <taxon>Pterygota</taxon>
        <taxon>Neoptera</taxon>
        <taxon>Endopterygota</taxon>
        <taxon>Coleoptera</taxon>
        <taxon>Polyphaga</taxon>
        <taxon>Cucujiformia</taxon>
        <taxon>Tenebrionidae</taxon>
        <taxon>Pimeliinae</taxon>
        <taxon>Asbolus</taxon>
    </lineage>
</organism>
<evidence type="ECO:0000256" key="2">
    <source>
        <dbReference type="ARBA" id="ARBA00022448"/>
    </source>
</evidence>
<dbReference type="InterPro" id="IPR050173">
    <property type="entry name" value="ABC_transporter_C-like"/>
</dbReference>
<evidence type="ECO:0000256" key="3">
    <source>
        <dbReference type="ARBA" id="ARBA00022692"/>
    </source>
</evidence>
<evidence type="ECO:0000256" key="9">
    <source>
        <dbReference type="SAM" id="Phobius"/>
    </source>
</evidence>
<comment type="subcellular location">
    <subcellularLocation>
        <location evidence="1">Membrane</location>
        <topology evidence="1">Multi-pass membrane protein</topology>
    </subcellularLocation>
</comment>